<keyword evidence="3" id="KW-1003">Cell membrane</keyword>
<evidence type="ECO:0000256" key="2">
    <source>
        <dbReference type="ARBA" id="ARBA00022448"/>
    </source>
</evidence>
<dbReference type="GeneID" id="93302912"/>
<comment type="similarity">
    <text evidence="7">Belongs to the binding-protein-dependent transport system permease family.</text>
</comment>
<dbReference type="GO" id="GO:0005886">
    <property type="term" value="C:plasma membrane"/>
    <property type="evidence" value="ECO:0007669"/>
    <property type="project" value="UniProtKB-SubCell"/>
</dbReference>
<dbReference type="InterPro" id="IPR035906">
    <property type="entry name" value="MetI-like_sf"/>
</dbReference>
<keyword evidence="6 7" id="KW-0472">Membrane</keyword>
<dbReference type="PANTHER" id="PTHR43227">
    <property type="entry name" value="BLL4140 PROTEIN"/>
    <property type="match status" value="1"/>
</dbReference>
<dbReference type="AlphaFoldDB" id="A0A1E3AS34"/>
<dbReference type="EMBL" id="MCGI01000003">
    <property type="protein sequence ID" value="ODM11301.1"/>
    <property type="molecule type" value="Genomic_DNA"/>
</dbReference>
<dbReference type="InterPro" id="IPR000515">
    <property type="entry name" value="MetI-like"/>
</dbReference>
<feature type="transmembrane region" description="Helical" evidence="7">
    <location>
        <begin position="83"/>
        <end position="103"/>
    </location>
</feature>
<dbReference type="InterPro" id="IPR050809">
    <property type="entry name" value="UgpAE/MalFG_permease"/>
</dbReference>
<reference evidence="9 10" key="1">
    <citation type="submission" date="2016-07" db="EMBL/GenBank/DDBJ databases">
        <title>Characterization of isolates of Eisenbergiella tayi derived from blood cultures, using whole genome sequencing.</title>
        <authorList>
            <person name="Burdz T."/>
            <person name="Wiebe D."/>
            <person name="Huynh C."/>
            <person name="Bernard K."/>
        </authorList>
    </citation>
    <scope>NUCLEOTIDE SEQUENCE [LARGE SCALE GENOMIC DNA]</scope>
    <source>
        <strain evidence="9 10">NML 120489</strain>
    </source>
</reference>
<evidence type="ECO:0000256" key="1">
    <source>
        <dbReference type="ARBA" id="ARBA00004651"/>
    </source>
</evidence>
<dbReference type="CDD" id="cd06261">
    <property type="entry name" value="TM_PBP2"/>
    <property type="match status" value="1"/>
</dbReference>
<dbReference type="PROSITE" id="PS50928">
    <property type="entry name" value="ABC_TM1"/>
    <property type="match status" value="1"/>
</dbReference>
<gene>
    <name evidence="9" type="primary">yteP_73</name>
    <name evidence="9" type="ORF">BEH84_03730</name>
</gene>
<protein>
    <submittedName>
        <fullName evidence="9">Putative multiple-sugar transport system permease YteP</fullName>
    </submittedName>
</protein>
<evidence type="ECO:0000256" key="4">
    <source>
        <dbReference type="ARBA" id="ARBA00022692"/>
    </source>
</evidence>
<evidence type="ECO:0000313" key="10">
    <source>
        <dbReference type="Proteomes" id="UP000095003"/>
    </source>
</evidence>
<evidence type="ECO:0000256" key="5">
    <source>
        <dbReference type="ARBA" id="ARBA00022989"/>
    </source>
</evidence>
<dbReference type="PATRIC" id="fig|1432052.3.peg.4139"/>
<accession>A0A1E3AS34</accession>
<dbReference type="RefSeq" id="WP_044967556.1">
    <property type="nucleotide sequence ID" value="NZ_BAABXS010000001.1"/>
</dbReference>
<dbReference type="SUPFAM" id="SSF161098">
    <property type="entry name" value="MetI-like"/>
    <property type="match status" value="1"/>
</dbReference>
<sequence length="306" mass="35224">MKKVKEVFRELRKNKWNYLFLTPAALYTFIFGYATLPYMIIAFEKFDFRKGIRSPWVGLSNFEFFFKSSRAWEVTRNTVLMNVYYIIFGTAFAILLALLVNEVKHKYFLKVAQSTLLFPYFISWVIVSYILYALLSTDYGIFNSILTALHLEPISWYSEAKYWRAIIVIARIWKTAGYSSIIYLAVIAGIDSSIYEAAAIDGASRFQIIRRIMLPLLMPTVCILLLMDVGKMFYGDFGMVYALVKDSGQLLPKVDIIDTYVFRMLRVTGDPSLSMAVGMYQSLVGFVLVFTTNYIVKKSYPDGALF</sequence>
<dbReference type="PANTHER" id="PTHR43227:SF11">
    <property type="entry name" value="BLL4140 PROTEIN"/>
    <property type="match status" value="1"/>
</dbReference>
<evidence type="ECO:0000259" key="8">
    <source>
        <dbReference type="PROSITE" id="PS50928"/>
    </source>
</evidence>
<keyword evidence="2 7" id="KW-0813">Transport</keyword>
<proteinExistence type="inferred from homology"/>
<dbReference type="GO" id="GO:0055085">
    <property type="term" value="P:transmembrane transport"/>
    <property type="evidence" value="ECO:0007669"/>
    <property type="project" value="InterPro"/>
</dbReference>
<evidence type="ECO:0000256" key="3">
    <source>
        <dbReference type="ARBA" id="ARBA00022475"/>
    </source>
</evidence>
<evidence type="ECO:0000256" key="7">
    <source>
        <dbReference type="RuleBase" id="RU363032"/>
    </source>
</evidence>
<organism evidence="9 10">
    <name type="scientific">Eisenbergiella tayi</name>
    <dbReference type="NCBI Taxonomy" id="1432052"/>
    <lineage>
        <taxon>Bacteria</taxon>
        <taxon>Bacillati</taxon>
        <taxon>Bacillota</taxon>
        <taxon>Clostridia</taxon>
        <taxon>Lachnospirales</taxon>
        <taxon>Lachnospiraceae</taxon>
        <taxon>Eisenbergiella</taxon>
    </lineage>
</organism>
<name>A0A1E3AS34_9FIRM</name>
<dbReference type="Gene3D" id="1.10.3720.10">
    <property type="entry name" value="MetI-like"/>
    <property type="match status" value="1"/>
</dbReference>
<comment type="caution">
    <text evidence="9">The sequence shown here is derived from an EMBL/GenBank/DDBJ whole genome shotgun (WGS) entry which is preliminary data.</text>
</comment>
<feature type="transmembrane region" description="Helical" evidence="7">
    <location>
        <begin position="212"/>
        <end position="234"/>
    </location>
</feature>
<feature type="transmembrane region" description="Helical" evidence="7">
    <location>
        <begin position="273"/>
        <end position="296"/>
    </location>
</feature>
<evidence type="ECO:0000256" key="6">
    <source>
        <dbReference type="ARBA" id="ARBA00023136"/>
    </source>
</evidence>
<feature type="domain" description="ABC transmembrane type-1" evidence="8">
    <location>
        <begin position="75"/>
        <end position="296"/>
    </location>
</feature>
<feature type="transmembrane region" description="Helical" evidence="7">
    <location>
        <begin position="20"/>
        <end position="41"/>
    </location>
</feature>
<comment type="subcellular location">
    <subcellularLocation>
        <location evidence="1 7">Cell membrane</location>
        <topology evidence="1 7">Multi-pass membrane protein</topology>
    </subcellularLocation>
</comment>
<keyword evidence="9" id="KW-0762">Sugar transport</keyword>
<dbReference type="Pfam" id="PF00528">
    <property type="entry name" value="BPD_transp_1"/>
    <property type="match status" value="1"/>
</dbReference>
<dbReference type="Proteomes" id="UP000095003">
    <property type="component" value="Unassembled WGS sequence"/>
</dbReference>
<keyword evidence="4 7" id="KW-0812">Transmembrane</keyword>
<keyword evidence="5 7" id="KW-1133">Transmembrane helix</keyword>
<evidence type="ECO:0000313" key="9">
    <source>
        <dbReference type="EMBL" id="ODM11301.1"/>
    </source>
</evidence>
<feature type="transmembrane region" description="Helical" evidence="7">
    <location>
        <begin position="115"/>
        <end position="135"/>
    </location>
</feature>